<dbReference type="SUPFAM" id="SSF53067">
    <property type="entry name" value="Actin-like ATPase domain"/>
    <property type="match status" value="2"/>
</dbReference>
<dbReference type="AlphaFoldDB" id="A0A2M7V486"/>
<feature type="compositionally biased region" description="Polar residues" evidence="1">
    <location>
        <begin position="57"/>
        <end position="73"/>
    </location>
</feature>
<feature type="region of interest" description="Disordered" evidence="1">
    <location>
        <begin position="55"/>
        <end position="86"/>
    </location>
</feature>
<evidence type="ECO:0008006" key="4">
    <source>
        <dbReference type="Google" id="ProtNLM"/>
    </source>
</evidence>
<dbReference type="InterPro" id="IPR043129">
    <property type="entry name" value="ATPase_NBD"/>
</dbReference>
<organism evidence="2 3">
    <name type="scientific">Candidatus Magasanikbacteria bacterium CG_4_10_14_0_2_um_filter_41_31</name>
    <dbReference type="NCBI Taxonomy" id="1974639"/>
    <lineage>
        <taxon>Bacteria</taxon>
        <taxon>Candidatus Magasanikiibacteriota</taxon>
    </lineage>
</organism>
<dbReference type="Pfam" id="PF11104">
    <property type="entry name" value="PilM_2"/>
    <property type="match status" value="1"/>
</dbReference>
<gene>
    <name evidence="2" type="ORF">COX83_02200</name>
</gene>
<dbReference type="PANTHER" id="PTHR32432">
    <property type="entry name" value="CELL DIVISION PROTEIN FTSA-RELATED"/>
    <property type="match status" value="1"/>
</dbReference>
<dbReference type="EMBL" id="PFPI01000028">
    <property type="protein sequence ID" value="PIZ93350.1"/>
    <property type="molecule type" value="Genomic_DNA"/>
</dbReference>
<protein>
    <recommendedName>
        <fullName evidence="4">SHS2 domain-containing protein</fullName>
    </recommendedName>
</protein>
<name>A0A2M7V486_9BACT</name>
<dbReference type="InterPro" id="IPR005883">
    <property type="entry name" value="PilM"/>
</dbReference>
<dbReference type="Proteomes" id="UP000230078">
    <property type="component" value="Unassembled WGS sequence"/>
</dbReference>
<reference evidence="3" key="1">
    <citation type="submission" date="2017-09" db="EMBL/GenBank/DDBJ databases">
        <title>Depth-based differentiation of microbial function through sediment-hosted aquifers and enrichment of novel symbionts in the deep terrestrial subsurface.</title>
        <authorList>
            <person name="Probst A.J."/>
            <person name="Ladd B."/>
            <person name="Jarett J.K."/>
            <person name="Geller-Mcgrath D.E."/>
            <person name="Sieber C.M.K."/>
            <person name="Emerson J.B."/>
            <person name="Anantharaman K."/>
            <person name="Thomas B.C."/>
            <person name="Malmstrom R."/>
            <person name="Stieglmeier M."/>
            <person name="Klingl A."/>
            <person name="Woyke T."/>
            <person name="Ryan C.M."/>
            <person name="Banfield J.F."/>
        </authorList>
    </citation>
    <scope>NUCLEOTIDE SEQUENCE [LARGE SCALE GENOMIC DNA]</scope>
</reference>
<dbReference type="InterPro" id="IPR050696">
    <property type="entry name" value="FtsA/MreB"/>
</dbReference>
<dbReference type="PANTHER" id="PTHR32432:SF3">
    <property type="entry name" value="ETHANOLAMINE UTILIZATION PROTEIN EUTJ"/>
    <property type="match status" value="1"/>
</dbReference>
<dbReference type="Gene3D" id="3.30.420.40">
    <property type="match status" value="2"/>
</dbReference>
<evidence type="ECO:0000313" key="2">
    <source>
        <dbReference type="EMBL" id="PIZ93350.1"/>
    </source>
</evidence>
<evidence type="ECO:0000313" key="3">
    <source>
        <dbReference type="Proteomes" id="UP000230078"/>
    </source>
</evidence>
<accession>A0A2M7V486</accession>
<dbReference type="CDD" id="cd24049">
    <property type="entry name" value="ASKHA_NBD_PilM"/>
    <property type="match status" value="1"/>
</dbReference>
<comment type="caution">
    <text evidence="2">The sequence shown here is derived from an EMBL/GenBank/DDBJ whole genome shotgun (WGS) entry which is preliminary data.</text>
</comment>
<evidence type="ECO:0000256" key="1">
    <source>
        <dbReference type="SAM" id="MobiDB-lite"/>
    </source>
</evidence>
<dbReference type="Gene3D" id="3.30.1490.300">
    <property type="match status" value="1"/>
</dbReference>
<proteinExistence type="predicted"/>
<sequence length="385" mass="42927">MSLFSKDNGFLGVDIGAYGIKLVQLNKAKGRPQLWTYGIADGAIDIHLPDFSDKSPEQLSQEGKMLGSNTLSTKDGEKKDTPLMYGESDPRVDRYAEILTRLMKEARVTTTFATASIPVSHVFHTIVTLPKVEKESEIHTYINAELKKVLIRPLEEMQVVHQKIPSTNKDEKYMRVLVTAAPKTLVAFYSAIFQKAGLELRELETEAFAIERSLVGKETATMMVVDVGAERTNFFIMDKGLPMTHRSIQVGGDNIDTVLSNVLGVDPTLVDVMKGDVGMISWDEKTLSVFDVVLDPILKEVQYSFDLFLSQSGNEGKRPEKIVLTGGSSVFPPLQKRLEQTFDMRVFVGDPWARIVYQQELKPLLSELGPRMSVSLGLALRNIIE</sequence>